<protein>
    <submittedName>
        <fullName evidence="2">Uncharacterized protein</fullName>
    </submittedName>
</protein>
<gene>
    <name evidence="2" type="ORF">SAMEA4412673_01136</name>
</gene>
<dbReference type="Proteomes" id="UP000215355">
    <property type="component" value="Chromosome 1"/>
</dbReference>
<feature type="region of interest" description="Disordered" evidence="1">
    <location>
        <begin position="1"/>
        <end position="42"/>
    </location>
</feature>
<proteinExistence type="predicted"/>
<reference evidence="2 3" key="1">
    <citation type="submission" date="2017-06" db="EMBL/GenBank/DDBJ databases">
        <authorList>
            <consortium name="Pathogen Informatics"/>
        </authorList>
    </citation>
    <scope>NUCLEOTIDE SEQUENCE [LARGE SCALE GENOMIC DNA]</scope>
    <source>
        <strain evidence="2 3">NCTC12149</strain>
    </source>
</reference>
<dbReference type="AlphaFoldDB" id="A0AAJ5BZG6"/>
<evidence type="ECO:0000256" key="1">
    <source>
        <dbReference type="SAM" id="MobiDB-lite"/>
    </source>
</evidence>
<dbReference type="KEGG" id="smiz:4412673_01136"/>
<feature type="compositionally biased region" description="Basic residues" evidence="1">
    <location>
        <begin position="13"/>
        <end position="31"/>
    </location>
</feature>
<name>A0AAJ5BZG6_9SPHI</name>
<organism evidence="2 3">
    <name type="scientific">Sphingobacterium mizutaii</name>
    <dbReference type="NCBI Taxonomy" id="1010"/>
    <lineage>
        <taxon>Bacteria</taxon>
        <taxon>Pseudomonadati</taxon>
        <taxon>Bacteroidota</taxon>
        <taxon>Sphingobacteriia</taxon>
        <taxon>Sphingobacteriales</taxon>
        <taxon>Sphingobacteriaceae</taxon>
        <taxon>Sphingobacterium</taxon>
    </lineage>
</organism>
<sequence length="42" mass="4980">MSVKKPESSAKASKSKIHFQKKGYLRRRKKSREINETVFRLT</sequence>
<evidence type="ECO:0000313" key="3">
    <source>
        <dbReference type="Proteomes" id="UP000215355"/>
    </source>
</evidence>
<accession>A0AAJ5BZG6</accession>
<evidence type="ECO:0000313" key="2">
    <source>
        <dbReference type="EMBL" id="SNV45785.1"/>
    </source>
</evidence>
<dbReference type="EMBL" id="LT906468">
    <property type="protein sequence ID" value="SNV45785.1"/>
    <property type="molecule type" value="Genomic_DNA"/>
</dbReference>